<dbReference type="GO" id="GO:0005929">
    <property type="term" value="C:cilium"/>
    <property type="evidence" value="ECO:0007669"/>
    <property type="project" value="TreeGrafter"/>
</dbReference>
<feature type="domain" description="Nucleoside diphosphate kinase-like" evidence="3">
    <location>
        <begin position="1"/>
        <end position="107"/>
    </location>
</feature>
<keyword evidence="4" id="KW-0808">Transferase</keyword>
<dbReference type="Proteomes" id="UP000299102">
    <property type="component" value="Unassembled WGS sequence"/>
</dbReference>
<dbReference type="EMBL" id="BGZK01000096">
    <property type="protein sequence ID" value="GBP18420.1"/>
    <property type="molecule type" value="Genomic_DNA"/>
</dbReference>
<evidence type="ECO:0000256" key="2">
    <source>
        <dbReference type="PROSITE-ProRule" id="PRU00706"/>
    </source>
</evidence>
<dbReference type="InterPro" id="IPR007858">
    <property type="entry name" value="Dpy-30_motif"/>
</dbReference>
<dbReference type="CDD" id="cd22970">
    <property type="entry name" value="DD_NDKH5-like"/>
    <property type="match status" value="1"/>
</dbReference>
<evidence type="ECO:0000313" key="5">
    <source>
        <dbReference type="Proteomes" id="UP000299102"/>
    </source>
</evidence>
<dbReference type="OrthoDB" id="1729737at2759"/>
<evidence type="ECO:0000259" key="3">
    <source>
        <dbReference type="SMART" id="SM00562"/>
    </source>
</evidence>
<dbReference type="PANTHER" id="PTHR46161:SF1">
    <property type="entry name" value="NUCLEOSIDE DIPHOSPHATE KINASE HOMOLOG 5"/>
    <property type="match status" value="1"/>
</dbReference>
<dbReference type="GO" id="GO:1902176">
    <property type="term" value="P:negative regulation of oxidative stress-induced intrinsic apoptotic signaling pathway"/>
    <property type="evidence" value="ECO:0007669"/>
    <property type="project" value="TreeGrafter"/>
</dbReference>
<keyword evidence="5" id="KW-1185">Reference proteome</keyword>
<dbReference type="GO" id="GO:0003341">
    <property type="term" value="P:cilium movement"/>
    <property type="evidence" value="ECO:0007669"/>
    <property type="project" value="TreeGrafter"/>
</dbReference>
<evidence type="ECO:0000256" key="1">
    <source>
        <dbReference type="ARBA" id="ARBA00008142"/>
    </source>
</evidence>
<dbReference type="SMART" id="SM00562">
    <property type="entry name" value="NDK"/>
    <property type="match status" value="1"/>
</dbReference>
<proteinExistence type="inferred from homology"/>
<keyword evidence="4" id="KW-0418">Kinase</keyword>
<dbReference type="SUPFAM" id="SSF54919">
    <property type="entry name" value="Nucleoside diphosphate kinase, NDK"/>
    <property type="match status" value="1"/>
</dbReference>
<dbReference type="Pfam" id="PF05186">
    <property type="entry name" value="Dpy-30"/>
    <property type="match status" value="1"/>
</dbReference>
<comment type="similarity">
    <text evidence="1 2">Belongs to the NDK family.</text>
</comment>
<evidence type="ECO:0000313" key="4">
    <source>
        <dbReference type="EMBL" id="GBP18420.1"/>
    </source>
</evidence>
<name>A0A4C1TWQ6_EUMVA</name>
<reference evidence="4 5" key="1">
    <citation type="journal article" date="2019" name="Commun. Biol.">
        <title>The bagworm genome reveals a unique fibroin gene that provides high tensile strength.</title>
        <authorList>
            <person name="Kono N."/>
            <person name="Nakamura H."/>
            <person name="Ohtoshi R."/>
            <person name="Tomita M."/>
            <person name="Numata K."/>
            <person name="Arakawa K."/>
        </authorList>
    </citation>
    <scope>NUCLEOTIDE SEQUENCE [LARGE SCALE GENOMIC DNA]</scope>
</reference>
<sequence>MLRVCEQTAEFYRSHYGRQHFPHLVAHVSGGPLVAMVLAGTDAIERWRTLMGPARVEEAQAYWPDTLRARYGRRTEFGDYFNGLHGSENYAEAVREIHFFFPNMLVGPVPRLWQIRDYIQKNLRASLAPALTQLAHEKPAEPMLWLADRLRRHNPNEPEFAPQPAEMAEEMKCYTPNPSQASNLN</sequence>
<comment type="caution">
    <text evidence="2">Lacks conserved residue(s) required for the propagation of feature annotation.</text>
</comment>
<dbReference type="InterPro" id="IPR034907">
    <property type="entry name" value="NDK-like_dom"/>
</dbReference>
<organism evidence="4 5">
    <name type="scientific">Eumeta variegata</name>
    <name type="common">Bagworm moth</name>
    <name type="synonym">Eumeta japonica</name>
    <dbReference type="NCBI Taxonomy" id="151549"/>
    <lineage>
        <taxon>Eukaryota</taxon>
        <taxon>Metazoa</taxon>
        <taxon>Ecdysozoa</taxon>
        <taxon>Arthropoda</taxon>
        <taxon>Hexapoda</taxon>
        <taxon>Insecta</taxon>
        <taxon>Pterygota</taxon>
        <taxon>Neoptera</taxon>
        <taxon>Endopterygota</taxon>
        <taxon>Lepidoptera</taxon>
        <taxon>Glossata</taxon>
        <taxon>Ditrysia</taxon>
        <taxon>Tineoidea</taxon>
        <taxon>Psychidae</taxon>
        <taxon>Oiketicinae</taxon>
        <taxon>Eumeta</taxon>
    </lineage>
</organism>
<dbReference type="PANTHER" id="PTHR46161">
    <property type="entry name" value="NUCLEOSIDE DIPHOSPHATE KINASE"/>
    <property type="match status" value="1"/>
</dbReference>
<protein>
    <submittedName>
        <fullName evidence="4">Nucleoside diphosphate kinase homolog 5</fullName>
    </submittedName>
</protein>
<dbReference type="AlphaFoldDB" id="A0A4C1TWQ6"/>
<dbReference type="Gene3D" id="1.20.890.10">
    <property type="entry name" value="cAMP-dependent protein kinase regulatory subunit, dimerization-anchoring domain"/>
    <property type="match status" value="1"/>
</dbReference>
<dbReference type="InterPro" id="IPR036850">
    <property type="entry name" value="NDK-like_dom_sf"/>
</dbReference>
<accession>A0A4C1TWQ6</accession>
<dbReference type="Gene3D" id="3.30.70.141">
    <property type="entry name" value="Nucleoside diphosphate kinase-like domain"/>
    <property type="match status" value="1"/>
</dbReference>
<comment type="caution">
    <text evidence="4">The sequence shown here is derived from an EMBL/GenBank/DDBJ whole genome shotgun (WGS) entry which is preliminary data.</text>
</comment>
<dbReference type="GO" id="GO:0016301">
    <property type="term" value="F:kinase activity"/>
    <property type="evidence" value="ECO:0007669"/>
    <property type="project" value="UniProtKB-KW"/>
</dbReference>
<dbReference type="STRING" id="151549.A0A4C1TWQ6"/>
<gene>
    <name evidence="4" type="primary">NME5</name>
    <name evidence="4" type="ORF">EVAR_14815_1</name>
</gene>
<dbReference type="PROSITE" id="PS51374">
    <property type="entry name" value="NDPK_LIKE"/>
    <property type="match status" value="1"/>
</dbReference>
<dbReference type="Pfam" id="PF00334">
    <property type="entry name" value="NDK"/>
    <property type="match status" value="1"/>
</dbReference>